<name>A0A409XGI3_PSICY</name>
<dbReference type="OrthoDB" id="3217871at2759"/>
<evidence type="ECO:0000313" key="2">
    <source>
        <dbReference type="Proteomes" id="UP000283269"/>
    </source>
</evidence>
<accession>A0A409XGI3</accession>
<sequence length="336" mass="37968">MSSTSHKPEADSARESCVELYIPSVPADYITRSQKFWFEDGSVIVQAESTQFRLYRGLLAKHSTFFNDLSQVSQPAWETMIEGCPVIIVSDRAKDWHNLLTLVHHLHDYADTNHSYSIFELISFLRLGHKYQFDRIRLMASRALKHRFPCKLRDWDSSCNPSMDQIVSSAADSSASHNFEFELINIAPDAGLQTILPAVYLKCFSSHGLKKIFSGITLPDGTSSSLSPTTQATLSIGHEKLILASIDLLIKPLLSFNYSGCKNTDNCRVQCAGIVSRYITQILTEFASDGFEDEDFCWGCMPKIASLIAEGRKKLWDMLPSYFGLPKWDKLKDWDD</sequence>
<protein>
    <recommendedName>
        <fullName evidence="3">BTB domain-containing protein</fullName>
    </recommendedName>
</protein>
<dbReference type="Proteomes" id="UP000283269">
    <property type="component" value="Unassembled WGS sequence"/>
</dbReference>
<evidence type="ECO:0000313" key="1">
    <source>
        <dbReference type="EMBL" id="PPQ89863.1"/>
    </source>
</evidence>
<dbReference type="InParanoid" id="A0A409XGI3"/>
<evidence type="ECO:0008006" key="3">
    <source>
        <dbReference type="Google" id="ProtNLM"/>
    </source>
</evidence>
<dbReference type="AlphaFoldDB" id="A0A409XGI3"/>
<dbReference type="EMBL" id="NHYD01001794">
    <property type="protein sequence ID" value="PPQ89863.1"/>
    <property type="molecule type" value="Genomic_DNA"/>
</dbReference>
<organism evidence="1 2">
    <name type="scientific">Psilocybe cyanescens</name>
    <dbReference type="NCBI Taxonomy" id="93625"/>
    <lineage>
        <taxon>Eukaryota</taxon>
        <taxon>Fungi</taxon>
        <taxon>Dikarya</taxon>
        <taxon>Basidiomycota</taxon>
        <taxon>Agaricomycotina</taxon>
        <taxon>Agaricomycetes</taxon>
        <taxon>Agaricomycetidae</taxon>
        <taxon>Agaricales</taxon>
        <taxon>Agaricineae</taxon>
        <taxon>Strophariaceae</taxon>
        <taxon>Psilocybe</taxon>
    </lineage>
</organism>
<reference evidence="1 2" key="1">
    <citation type="journal article" date="2018" name="Evol. Lett.">
        <title>Horizontal gene cluster transfer increased hallucinogenic mushroom diversity.</title>
        <authorList>
            <person name="Reynolds H.T."/>
            <person name="Vijayakumar V."/>
            <person name="Gluck-Thaler E."/>
            <person name="Korotkin H.B."/>
            <person name="Matheny P.B."/>
            <person name="Slot J.C."/>
        </authorList>
    </citation>
    <scope>NUCLEOTIDE SEQUENCE [LARGE SCALE GENOMIC DNA]</scope>
    <source>
        <strain evidence="1 2">2631</strain>
    </source>
</reference>
<proteinExistence type="predicted"/>
<gene>
    <name evidence="1" type="ORF">CVT25_004779</name>
</gene>
<keyword evidence="2" id="KW-1185">Reference proteome</keyword>
<comment type="caution">
    <text evidence="1">The sequence shown here is derived from an EMBL/GenBank/DDBJ whole genome shotgun (WGS) entry which is preliminary data.</text>
</comment>